<reference evidence="2 3" key="1">
    <citation type="journal article" date="2018" name="PLoS Genet.">
        <title>Population sequencing reveals clonal diversity and ancestral inbreeding in the grapevine cultivar Chardonnay.</title>
        <authorList>
            <person name="Roach M.J."/>
            <person name="Johnson D.L."/>
            <person name="Bohlmann J."/>
            <person name="van Vuuren H.J."/>
            <person name="Jones S.J."/>
            <person name="Pretorius I.S."/>
            <person name="Schmidt S.A."/>
            <person name="Borneman A.R."/>
        </authorList>
    </citation>
    <scope>NUCLEOTIDE SEQUENCE [LARGE SCALE GENOMIC DNA]</scope>
    <source>
        <strain evidence="3">cv. Chardonnay</strain>
        <tissue evidence="2">Leaf</tissue>
    </source>
</reference>
<feature type="compositionally biased region" description="Polar residues" evidence="1">
    <location>
        <begin position="90"/>
        <end position="108"/>
    </location>
</feature>
<feature type="region of interest" description="Disordered" evidence="1">
    <location>
        <begin position="89"/>
        <end position="108"/>
    </location>
</feature>
<proteinExistence type="predicted"/>
<organism evidence="2 3">
    <name type="scientific">Vitis vinifera</name>
    <name type="common">Grape</name>
    <dbReference type="NCBI Taxonomy" id="29760"/>
    <lineage>
        <taxon>Eukaryota</taxon>
        <taxon>Viridiplantae</taxon>
        <taxon>Streptophyta</taxon>
        <taxon>Embryophyta</taxon>
        <taxon>Tracheophyta</taxon>
        <taxon>Spermatophyta</taxon>
        <taxon>Magnoliopsida</taxon>
        <taxon>eudicotyledons</taxon>
        <taxon>Gunneridae</taxon>
        <taxon>Pentapetalae</taxon>
        <taxon>rosids</taxon>
        <taxon>Vitales</taxon>
        <taxon>Vitaceae</taxon>
        <taxon>Viteae</taxon>
        <taxon>Vitis</taxon>
    </lineage>
</organism>
<feature type="region of interest" description="Disordered" evidence="1">
    <location>
        <begin position="1"/>
        <end position="29"/>
    </location>
</feature>
<evidence type="ECO:0008006" key="4">
    <source>
        <dbReference type="Google" id="ProtNLM"/>
    </source>
</evidence>
<sequence length="108" mass="12207">MELKGDVDENTATPLPEATLVPRVPKNTAPRDEIAANLDHQFVTTHRGGYYKFLVQWTNRPNSNFVWLQASEVKRLHPHLFDDAYIHQNLPESNSSGESAINANQNIP</sequence>
<evidence type="ECO:0000256" key="1">
    <source>
        <dbReference type="SAM" id="MobiDB-lite"/>
    </source>
</evidence>
<protein>
    <recommendedName>
        <fullName evidence="4">Chromo domain-containing protein</fullName>
    </recommendedName>
</protein>
<name>A0A438FZI2_VITVI</name>
<evidence type="ECO:0000313" key="2">
    <source>
        <dbReference type="EMBL" id="RVW65372.1"/>
    </source>
</evidence>
<comment type="caution">
    <text evidence="2">The sequence shown here is derived from an EMBL/GenBank/DDBJ whole genome shotgun (WGS) entry which is preliminary data.</text>
</comment>
<dbReference type="EMBL" id="QGNW01000688">
    <property type="protein sequence ID" value="RVW65372.1"/>
    <property type="molecule type" value="Genomic_DNA"/>
</dbReference>
<accession>A0A438FZI2</accession>
<dbReference type="Proteomes" id="UP000288805">
    <property type="component" value="Unassembled WGS sequence"/>
</dbReference>
<evidence type="ECO:0000313" key="3">
    <source>
        <dbReference type="Proteomes" id="UP000288805"/>
    </source>
</evidence>
<gene>
    <name evidence="2" type="ORF">CK203_022203</name>
</gene>
<dbReference type="AlphaFoldDB" id="A0A438FZI2"/>